<dbReference type="GO" id="GO:0008233">
    <property type="term" value="F:peptidase activity"/>
    <property type="evidence" value="ECO:0007669"/>
    <property type="project" value="InterPro"/>
</dbReference>
<name>A0A6H1P2F0_PRIMG</name>
<organism evidence="4 5">
    <name type="scientific">Priestia megaterium</name>
    <name type="common">Bacillus megaterium</name>
    <dbReference type="NCBI Taxonomy" id="1404"/>
    <lineage>
        <taxon>Bacteria</taxon>
        <taxon>Bacillati</taxon>
        <taxon>Bacillota</taxon>
        <taxon>Bacilli</taxon>
        <taxon>Bacillales</taxon>
        <taxon>Bacillaceae</taxon>
        <taxon>Priestia</taxon>
    </lineage>
</organism>
<sequence length="256" mass="28626">MIKKNISVLLVFFLIISLTGCNKNSNESSSPKTSKINQMNISNPSDKNLNNKRKTRISAVTLTPYPTSLASVVNKKYYLPITYVPKNLVYPKVPFLFKEKIEKRKMRQEAARDLEKMFAAAKKDGINLSGVSAYRSYATQKVLFNKYVKRDGFKKALTYSAIPGASEHQTGLAIDVSGADGICAVSSCFGSKKEAAWLSKNSANFGFIVRYPKGKESITGYKYEPWHLRYVGHISKPIKNRGITLEEYLGIQSVSK</sequence>
<evidence type="ECO:0000256" key="2">
    <source>
        <dbReference type="SAM" id="SignalP"/>
    </source>
</evidence>
<accession>A0A6H1P2F0</accession>
<protein>
    <submittedName>
        <fullName evidence="4">M15 family metallopeptidase</fullName>
    </submittedName>
</protein>
<dbReference type="PANTHER" id="PTHR34385">
    <property type="entry name" value="D-ALANYL-D-ALANINE CARBOXYPEPTIDASE"/>
    <property type="match status" value="1"/>
</dbReference>
<dbReference type="Gene3D" id="3.30.1380.10">
    <property type="match status" value="1"/>
</dbReference>
<evidence type="ECO:0000259" key="3">
    <source>
        <dbReference type="Pfam" id="PF02557"/>
    </source>
</evidence>
<feature type="chain" id="PRO_5039589542" evidence="2">
    <location>
        <begin position="24"/>
        <end position="256"/>
    </location>
</feature>
<dbReference type="InterPro" id="IPR009045">
    <property type="entry name" value="Zn_M74/Hedgehog-like"/>
</dbReference>
<dbReference type="PANTHER" id="PTHR34385:SF1">
    <property type="entry name" value="PEPTIDOGLYCAN L-ALANYL-D-GLUTAMATE ENDOPEPTIDASE CWLK"/>
    <property type="match status" value="1"/>
</dbReference>
<dbReference type="EMBL" id="CP051128">
    <property type="protein sequence ID" value="QIZ07723.1"/>
    <property type="molecule type" value="Genomic_DNA"/>
</dbReference>
<dbReference type="InterPro" id="IPR058193">
    <property type="entry name" value="VanY/YodJ_core_dom"/>
</dbReference>
<dbReference type="AlphaFoldDB" id="A0A6H1P2F0"/>
<dbReference type="InterPro" id="IPR052179">
    <property type="entry name" value="DD-CPase-like"/>
</dbReference>
<feature type="compositionally biased region" description="Polar residues" evidence="1">
    <location>
        <begin position="23"/>
        <end position="48"/>
    </location>
</feature>
<proteinExistence type="predicted"/>
<dbReference type="Pfam" id="PF02557">
    <property type="entry name" value="VanY"/>
    <property type="match status" value="1"/>
</dbReference>
<dbReference type="InterPro" id="IPR003709">
    <property type="entry name" value="VanY-like_core_dom"/>
</dbReference>
<dbReference type="CDD" id="cd14852">
    <property type="entry name" value="LD-carboxypeptidase"/>
    <property type="match status" value="1"/>
</dbReference>
<dbReference type="PROSITE" id="PS51257">
    <property type="entry name" value="PROKAR_LIPOPROTEIN"/>
    <property type="match status" value="1"/>
</dbReference>
<reference evidence="4 5" key="2">
    <citation type="submission" date="2020-04" db="EMBL/GenBank/DDBJ databases">
        <authorList>
            <person name="Fomenkov A."/>
            <person name="Anton B.P."/>
            <person name="Roberts R.J."/>
        </authorList>
    </citation>
    <scope>NUCLEOTIDE SEQUENCE [LARGE SCALE GENOMIC DNA]</scope>
    <source>
        <strain evidence="4 5">S2</strain>
    </source>
</reference>
<gene>
    <name evidence="4" type="ORF">HFZ78_14105</name>
</gene>
<feature type="domain" description="D-alanyl-D-alanine carboxypeptidase-like core" evidence="3">
    <location>
        <begin position="104"/>
        <end position="232"/>
    </location>
</feature>
<dbReference type="Proteomes" id="UP000501868">
    <property type="component" value="Chromosome"/>
</dbReference>
<evidence type="ECO:0000313" key="4">
    <source>
        <dbReference type="EMBL" id="QIZ07723.1"/>
    </source>
</evidence>
<feature type="region of interest" description="Disordered" evidence="1">
    <location>
        <begin position="23"/>
        <end position="52"/>
    </location>
</feature>
<dbReference type="GO" id="GO:0006508">
    <property type="term" value="P:proteolysis"/>
    <property type="evidence" value="ECO:0007669"/>
    <property type="project" value="InterPro"/>
</dbReference>
<dbReference type="SUPFAM" id="SSF55166">
    <property type="entry name" value="Hedgehog/DD-peptidase"/>
    <property type="match status" value="1"/>
</dbReference>
<keyword evidence="2" id="KW-0732">Signal</keyword>
<evidence type="ECO:0000313" key="5">
    <source>
        <dbReference type="Proteomes" id="UP000501868"/>
    </source>
</evidence>
<feature type="signal peptide" evidence="2">
    <location>
        <begin position="1"/>
        <end position="23"/>
    </location>
</feature>
<evidence type="ECO:0000256" key="1">
    <source>
        <dbReference type="SAM" id="MobiDB-lite"/>
    </source>
</evidence>
<reference evidence="4 5" key="1">
    <citation type="submission" date="2020-04" db="EMBL/GenBank/DDBJ databases">
        <title>Genome-Wide Identification of 5-Methylcytosine Sites in Bacterial Genomes By High-Throughput Sequencing of MspJI Restriction Fragments.</title>
        <authorList>
            <person name="Wu V."/>
        </authorList>
    </citation>
    <scope>NUCLEOTIDE SEQUENCE [LARGE SCALE GENOMIC DNA]</scope>
    <source>
        <strain evidence="4 5">S2</strain>
    </source>
</reference>